<proteinExistence type="predicted"/>
<dbReference type="GO" id="GO:0046983">
    <property type="term" value="F:protein dimerization activity"/>
    <property type="evidence" value="ECO:0007669"/>
    <property type="project" value="InterPro"/>
</dbReference>
<organism evidence="4 5">
    <name type="scientific">Chara braunii</name>
    <name type="common">Braun's stonewort</name>
    <dbReference type="NCBI Taxonomy" id="69332"/>
    <lineage>
        <taxon>Eukaryota</taxon>
        <taxon>Viridiplantae</taxon>
        <taxon>Streptophyta</taxon>
        <taxon>Charophyceae</taxon>
        <taxon>Charales</taxon>
        <taxon>Characeae</taxon>
        <taxon>Chara</taxon>
    </lineage>
</organism>
<name>A0A388M410_CHABU</name>
<dbReference type="Proteomes" id="UP000265515">
    <property type="component" value="Unassembled WGS sequence"/>
</dbReference>
<feature type="compositionally biased region" description="Polar residues" evidence="1">
    <location>
        <begin position="450"/>
        <end position="460"/>
    </location>
</feature>
<feature type="compositionally biased region" description="Basic and acidic residues" evidence="1">
    <location>
        <begin position="534"/>
        <end position="582"/>
    </location>
</feature>
<dbReference type="InterPro" id="IPR008906">
    <property type="entry name" value="HATC_C_dom"/>
</dbReference>
<sequence length="594" mass="68587">MNYILARRSKPIFVKCEDVSEGDKDAVVVVAGWKRFFREWGVEKITTICADSFAGNKSAARMLREDPEFNQIYWIPCTTHCMDLLMHGICNCYKEWAAEVINRANKVVNFFRVHRWPRSHLRTQLLKYTELKATCLLRPASTRFGTHYVMLHRLQVCEKVLVRIVTGRPWEDMMWRGDIRLKAYAVEEFILDKAFWAGVKKLTTLMKGPYDVPREVDKDVHYLSRIYDMARRLQSIVRPTPLTVEERDAVLADVGKRTDMLLSPIHAVARLLDPHLRDVAVFSNVDLMAQFDSVVERLIDKKGSKMFDNCKDQLYDFQFGRGLFGDPAVVRRAAKDNPVLWWEVHGAGHPDIKELAVKVSSIWTTSSPAERNWSTWALVQTKSRNTLHHQGTEKLVYSHWSLRLKNKGDDGPTIVGGWLGLEKDWADEDLEGDMANVTNVVDDSEVGVEGTSSVAGSTNIVRDPPTRSASVQRLEDVEEAIETDKAEDDVDDDLSGKDDIPGEEWVDERSDSDRSWTRREEILPYMEGTGFSHRLKDQRVQRKQQEHHDEDRQEEDRQEEEHPHQQQEEDRQTKHPQEEHQHISSSRSTVERVS</sequence>
<dbReference type="InterPro" id="IPR012337">
    <property type="entry name" value="RNaseH-like_sf"/>
</dbReference>
<evidence type="ECO:0008006" key="6">
    <source>
        <dbReference type="Google" id="ProtNLM"/>
    </source>
</evidence>
<dbReference type="Pfam" id="PF04937">
    <property type="entry name" value="DUF659"/>
    <property type="match status" value="1"/>
</dbReference>
<dbReference type="InterPro" id="IPR007021">
    <property type="entry name" value="DUF659"/>
</dbReference>
<evidence type="ECO:0000259" key="3">
    <source>
        <dbReference type="Pfam" id="PF05699"/>
    </source>
</evidence>
<feature type="compositionally biased region" description="Acidic residues" evidence="1">
    <location>
        <begin position="476"/>
        <end position="493"/>
    </location>
</feature>
<protein>
    <recommendedName>
        <fullName evidence="6">DUF659 domain-containing protein</fullName>
    </recommendedName>
</protein>
<feature type="region of interest" description="Disordered" evidence="1">
    <location>
        <begin position="447"/>
        <end position="594"/>
    </location>
</feature>
<dbReference type="EMBL" id="BFEA01000724">
    <property type="protein sequence ID" value="GBG89222.1"/>
    <property type="molecule type" value="Genomic_DNA"/>
</dbReference>
<dbReference type="PANTHER" id="PTHR32166">
    <property type="entry name" value="OSJNBA0013A04.12 PROTEIN"/>
    <property type="match status" value="1"/>
</dbReference>
<feature type="compositionally biased region" description="Basic and acidic residues" evidence="1">
    <location>
        <begin position="507"/>
        <end position="522"/>
    </location>
</feature>
<accession>A0A388M410</accession>
<comment type="caution">
    <text evidence="4">The sequence shown here is derived from an EMBL/GenBank/DDBJ whole genome shotgun (WGS) entry which is preliminary data.</text>
</comment>
<dbReference type="PANTHER" id="PTHR32166:SF74">
    <property type="entry name" value="OS05G0256350 PROTEIN"/>
    <property type="match status" value="1"/>
</dbReference>
<evidence type="ECO:0000313" key="5">
    <source>
        <dbReference type="Proteomes" id="UP000265515"/>
    </source>
</evidence>
<dbReference type="OrthoDB" id="1712654at2759"/>
<reference evidence="4 5" key="1">
    <citation type="journal article" date="2018" name="Cell">
        <title>The Chara Genome: Secondary Complexity and Implications for Plant Terrestrialization.</title>
        <authorList>
            <person name="Nishiyama T."/>
            <person name="Sakayama H."/>
            <person name="Vries J.D."/>
            <person name="Buschmann H."/>
            <person name="Saint-Marcoux D."/>
            <person name="Ullrich K.K."/>
            <person name="Haas F.B."/>
            <person name="Vanderstraeten L."/>
            <person name="Becker D."/>
            <person name="Lang D."/>
            <person name="Vosolsobe S."/>
            <person name="Rombauts S."/>
            <person name="Wilhelmsson P.K.I."/>
            <person name="Janitza P."/>
            <person name="Kern R."/>
            <person name="Heyl A."/>
            <person name="Rumpler F."/>
            <person name="Villalobos L.I.A.C."/>
            <person name="Clay J.M."/>
            <person name="Skokan R."/>
            <person name="Toyoda A."/>
            <person name="Suzuki Y."/>
            <person name="Kagoshima H."/>
            <person name="Schijlen E."/>
            <person name="Tajeshwar N."/>
            <person name="Catarino B."/>
            <person name="Hetherington A.J."/>
            <person name="Saltykova A."/>
            <person name="Bonnot C."/>
            <person name="Breuninger H."/>
            <person name="Symeonidi A."/>
            <person name="Radhakrishnan G.V."/>
            <person name="Van Nieuwerburgh F."/>
            <person name="Deforce D."/>
            <person name="Chang C."/>
            <person name="Karol K.G."/>
            <person name="Hedrich R."/>
            <person name="Ulvskov P."/>
            <person name="Glockner G."/>
            <person name="Delwiche C.F."/>
            <person name="Petrasek J."/>
            <person name="Van de Peer Y."/>
            <person name="Friml J."/>
            <person name="Beilby M."/>
            <person name="Dolan L."/>
            <person name="Kohara Y."/>
            <person name="Sugano S."/>
            <person name="Fujiyama A."/>
            <person name="Delaux P.-M."/>
            <person name="Quint M."/>
            <person name="TheiBen G."/>
            <person name="Hagemann M."/>
            <person name="Harholt J."/>
            <person name="Dunand C."/>
            <person name="Zachgo S."/>
            <person name="Langdale J."/>
            <person name="Maumus F."/>
            <person name="Straeten D.V.D."/>
            <person name="Gould S.B."/>
            <person name="Rensing S.A."/>
        </authorList>
    </citation>
    <scope>NUCLEOTIDE SEQUENCE [LARGE SCALE GENOMIC DNA]</scope>
    <source>
        <strain evidence="4 5">S276</strain>
    </source>
</reference>
<evidence type="ECO:0000256" key="1">
    <source>
        <dbReference type="SAM" id="MobiDB-lite"/>
    </source>
</evidence>
<dbReference type="Gramene" id="GBG89222">
    <property type="protein sequence ID" value="GBG89222"/>
    <property type="gene ID" value="CBR_g48930"/>
</dbReference>
<dbReference type="AlphaFoldDB" id="A0A388M410"/>
<dbReference type="SUPFAM" id="SSF53098">
    <property type="entry name" value="Ribonuclease H-like"/>
    <property type="match status" value="1"/>
</dbReference>
<evidence type="ECO:0000259" key="2">
    <source>
        <dbReference type="Pfam" id="PF04937"/>
    </source>
</evidence>
<gene>
    <name evidence="4" type="ORF">CBR_g48930</name>
</gene>
<feature type="domain" description="DUF659" evidence="2">
    <location>
        <begin position="1"/>
        <end position="107"/>
    </location>
</feature>
<evidence type="ECO:0000313" key="4">
    <source>
        <dbReference type="EMBL" id="GBG89222.1"/>
    </source>
</evidence>
<feature type="domain" description="HAT C-terminal dimerisation" evidence="3">
    <location>
        <begin position="335"/>
        <end position="399"/>
    </location>
</feature>
<keyword evidence="5" id="KW-1185">Reference proteome</keyword>
<dbReference type="Pfam" id="PF05699">
    <property type="entry name" value="Dimer_Tnp_hAT"/>
    <property type="match status" value="1"/>
</dbReference>